<dbReference type="SUPFAM" id="SSF49998">
    <property type="entry name" value="Amine oxidase catalytic domain"/>
    <property type="match status" value="1"/>
</dbReference>
<dbReference type="Proteomes" id="UP000199614">
    <property type="component" value="Unassembled WGS sequence"/>
</dbReference>
<comment type="cofactor">
    <cofactor evidence="14">
        <name>Cu cation</name>
        <dbReference type="ChEBI" id="CHEBI:23378"/>
    </cofactor>
    <text evidence="14">Contains 1 topaquinone per subunit.</text>
</comment>
<comment type="catalytic activity">
    <reaction evidence="11">
        <text>a primary methyl amine + O2 + H2O = an aldehyde + H2O2 + NH4(+)</text>
        <dbReference type="Rhea" id="RHEA:16153"/>
        <dbReference type="ChEBI" id="CHEBI:15377"/>
        <dbReference type="ChEBI" id="CHEBI:15379"/>
        <dbReference type="ChEBI" id="CHEBI:16240"/>
        <dbReference type="ChEBI" id="CHEBI:17478"/>
        <dbReference type="ChEBI" id="CHEBI:28938"/>
        <dbReference type="ChEBI" id="CHEBI:228804"/>
        <dbReference type="EC" id="1.4.3.21"/>
    </reaction>
</comment>
<feature type="domain" description="Copper amine oxidase catalytic" evidence="16">
    <location>
        <begin position="215"/>
        <end position="614"/>
    </location>
</feature>
<evidence type="ECO:0000256" key="13">
    <source>
        <dbReference type="PIRSR" id="PIRSR600269-51"/>
    </source>
</evidence>
<comment type="cofactor">
    <cofactor evidence="2">
        <name>Mn(2+)</name>
        <dbReference type="ChEBI" id="CHEBI:29035"/>
    </cofactor>
</comment>
<keyword evidence="8 14" id="KW-0560">Oxidoreductase</keyword>
<dbReference type="OrthoDB" id="9772590at2"/>
<feature type="domain" description="AGAO-like N2" evidence="18">
    <location>
        <begin position="9"/>
        <end position="84"/>
    </location>
</feature>
<evidence type="ECO:0000256" key="8">
    <source>
        <dbReference type="ARBA" id="ARBA00023002"/>
    </source>
</evidence>
<dbReference type="Pfam" id="PF02728">
    <property type="entry name" value="Cu_amine_oxidN3"/>
    <property type="match status" value="1"/>
</dbReference>
<dbReference type="InterPro" id="IPR054157">
    <property type="entry name" value="AGAO-like_N2"/>
</dbReference>
<evidence type="ECO:0000256" key="9">
    <source>
        <dbReference type="ARBA" id="ARBA00023008"/>
    </source>
</evidence>
<dbReference type="EMBL" id="FOUY01000004">
    <property type="protein sequence ID" value="SFM87127.1"/>
    <property type="molecule type" value="Genomic_DNA"/>
</dbReference>
<organism evidence="19 20">
    <name type="scientific">Pseudonocardia ammonioxydans</name>
    <dbReference type="NCBI Taxonomy" id="260086"/>
    <lineage>
        <taxon>Bacteria</taxon>
        <taxon>Bacillati</taxon>
        <taxon>Actinomycetota</taxon>
        <taxon>Actinomycetes</taxon>
        <taxon>Pseudonocardiales</taxon>
        <taxon>Pseudonocardiaceae</taxon>
        <taxon>Pseudonocardia</taxon>
    </lineage>
</organism>
<dbReference type="InterPro" id="IPR015798">
    <property type="entry name" value="Cu_amine_oxidase_C"/>
</dbReference>
<dbReference type="InterPro" id="IPR049948">
    <property type="entry name" value="Cu_Am_ox_TPQ-bd"/>
</dbReference>
<dbReference type="STRING" id="260086.SAMN05216207_100439"/>
<proteinExistence type="inferred from homology"/>
<dbReference type="InterPro" id="IPR015802">
    <property type="entry name" value="Cu_amine_oxidase_N3"/>
</dbReference>
<evidence type="ECO:0000256" key="10">
    <source>
        <dbReference type="ARBA" id="ARBA00023211"/>
    </source>
</evidence>
<dbReference type="InterPro" id="IPR000269">
    <property type="entry name" value="Cu_amine_oxidase"/>
</dbReference>
<evidence type="ECO:0000259" key="18">
    <source>
        <dbReference type="Pfam" id="PF21994"/>
    </source>
</evidence>
<feature type="active site" description="Proton acceptor" evidence="12">
    <location>
        <position position="289"/>
    </location>
</feature>
<name>A0A1I4UDQ7_PSUAM</name>
<evidence type="ECO:0000313" key="20">
    <source>
        <dbReference type="Proteomes" id="UP000199614"/>
    </source>
</evidence>
<gene>
    <name evidence="19" type="ORF">SAMN05216207_100439</name>
</gene>
<evidence type="ECO:0000259" key="16">
    <source>
        <dbReference type="Pfam" id="PF01179"/>
    </source>
</evidence>
<dbReference type="Pfam" id="PF21994">
    <property type="entry name" value="AGAO-like_N2"/>
    <property type="match status" value="1"/>
</dbReference>
<evidence type="ECO:0000256" key="3">
    <source>
        <dbReference type="ARBA" id="ARBA00001947"/>
    </source>
</evidence>
<evidence type="ECO:0000256" key="15">
    <source>
        <dbReference type="SAM" id="MobiDB-lite"/>
    </source>
</evidence>
<keyword evidence="9 14" id="KW-0186">Copper</keyword>
<dbReference type="PROSITE" id="PS01165">
    <property type="entry name" value="COPPER_AMINE_OXID_2"/>
    <property type="match status" value="1"/>
</dbReference>
<accession>A0A1I4UDQ7</accession>
<dbReference type="InterPro" id="IPR016182">
    <property type="entry name" value="Cu_amine_oxidase_N-reg"/>
</dbReference>
<keyword evidence="20" id="KW-1185">Reference proteome</keyword>
<evidence type="ECO:0000256" key="7">
    <source>
        <dbReference type="ARBA" id="ARBA00022772"/>
    </source>
</evidence>
<keyword evidence="10" id="KW-0464">Manganese</keyword>
<comment type="PTM">
    <text evidence="13 14">Topaquinone (TPQ) is generated by copper-dependent autoxidation of a specific tyrosyl residue.</text>
</comment>
<evidence type="ECO:0000256" key="2">
    <source>
        <dbReference type="ARBA" id="ARBA00001936"/>
    </source>
</evidence>
<dbReference type="RefSeq" id="WP_093338262.1">
    <property type="nucleotide sequence ID" value="NZ_FOUY01000004.1"/>
</dbReference>
<dbReference type="PANTHER" id="PTHR10638">
    <property type="entry name" value="COPPER AMINE OXIDASE"/>
    <property type="match status" value="1"/>
</dbReference>
<comment type="cofactor">
    <cofactor evidence="3">
        <name>Zn(2+)</name>
        <dbReference type="ChEBI" id="CHEBI:29105"/>
    </cofactor>
</comment>
<evidence type="ECO:0000259" key="17">
    <source>
        <dbReference type="Pfam" id="PF02728"/>
    </source>
</evidence>
<evidence type="ECO:0000313" key="19">
    <source>
        <dbReference type="EMBL" id="SFM87127.1"/>
    </source>
</evidence>
<dbReference type="Gene3D" id="2.70.98.20">
    <property type="entry name" value="Copper amine oxidase, catalytic domain"/>
    <property type="match status" value="1"/>
</dbReference>
<dbReference type="GO" id="GO:0005507">
    <property type="term" value="F:copper ion binding"/>
    <property type="evidence" value="ECO:0007669"/>
    <property type="project" value="InterPro"/>
</dbReference>
<evidence type="ECO:0000256" key="11">
    <source>
        <dbReference type="ARBA" id="ARBA00048032"/>
    </source>
</evidence>
<feature type="domain" description="Copper amine oxidase N3-terminal" evidence="17">
    <location>
        <begin position="96"/>
        <end position="196"/>
    </location>
</feature>
<dbReference type="InterPro" id="IPR036460">
    <property type="entry name" value="Cu_amine_oxidase_C_sf"/>
</dbReference>
<evidence type="ECO:0000256" key="4">
    <source>
        <dbReference type="ARBA" id="ARBA00007983"/>
    </source>
</evidence>
<evidence type="ECO:0000256" key="1">
    <source>
        <dbReference type="ARBA" id="ARBA00001935"/>
    </source>
</evidence>
<reference evidence="19 20" key="1">
    <citation type="submission" date="2016-10" db="EMBL/GenBank/DDBJ databases">
        <authorList>
            <person name="de Groot N.N."/>
        </authorList>
    </citation>
    <scope>NUCLEOTIDE SEQUENCE [LARGE SCALE GENOMIC DNA]</scope>
    <source>
        <strain evidence="19 20">CGMCC 4.1877</strain>
    </source>
</reference>
<dbReference type="PANTHER" id="PTHR10638:SF86">
    <property type="entry name" value="COPPER AMINE OXIDASE 1-RELATED"/>
    <property type="match status" value="1"/>
</dbReference>
<dbReference type="PROSITE" id="PS01164">
    <property type="entry name" value="COPPER_AMINE_OXID_1"/>
    <property type="match status" value="1"/>
</dbReference>
<dbReference type="GO" id="GO:0048038">
    <property type="term" value="F:quinone binding"/>
    <property type="evidence" value="ECO:0007669"/>
    <property type="project" value="InterPro"/>
</dbReference>
<evidence type="ECO:0000256" key="14">
    <source>
        <dbReference type="RuleBase" id="RU000672"/>
    </source>
</evidence>
<evidence type="ECO:0000256" key="5">
    <source>
        <dbReference type="ARBA" id="ARBA00011738"/>
    </source>
</evidence>
<keyword evidence="7 12" id="KW-0801">TPQ</keyword>
<feature type="active site" description="Schiff-base intermediate with substrate; via topaquinone" evidence="12">
    <location>
        <position position="373"/>
    </location>
</feature>
<keyword evidence="6 14" id="KW-0479">Metal-binding</keyword>
<dbReference type="GO" id="GO:0008131">
    <property type="term" value="F:primary methylamine oxidase activity"/>
    <property type="evidence" value="ECO:0007669"/>
    <property type="project" value="UniProtKB-EC"/>
</dbReference>
<feature type="modified residue" description="2',4',5'-topaquinone" evidence="13">
    <location>
        <position position="373"/>
    </location>
</feature>
<dbReference type="SUPFAM" id="SSF54416">
    <property type="entry name" value="Amine oxidase N-terminal region"/>
    <property type="match status" value="2"/>
</dbReference>
<evidence type="ECO:0000256" key="6">
    <source>
        <dbReference type="ARBA" id="ARBA00022723"/>
    </source>
</evidence>
<dbReference type="InterPro" id="IPR049947">
    <property type="entry name" value="Cu_Am_Ox_Cu-bd"/>
</dbReference>
<dbReference type="EC" id="1.4.3.-" evidence="14"/>
<comment type="subunit">
    <text evidence="5">Homodimer.</text>
</comment>
<dbReference type="AlphaFoldDB" id="A0A1I4UDQ7"/>
<comment type="cofactor">
    <cofactor evidence="1">
        <name>Cu cation</name>
        <dbReference type="ChEBI" id="CHEBI:23378"/>
    </cofactor>
</comment>
<feature type="region of interest" description="Disordered" evidence="15">
    <location>
        <begin position="199"/>
        <end position="223"/>
    </location>
</feature>
<dbReference type="Pfam" id="PF01179">
    <property type="entry name" value="Cu_amine_oxid"/>
    <property type="match status" value="1"/>
</dbReference>
<protein>
    <recommendedName>
        <fullName evidence="14">Amine oxidase</fullName>
        <ecNumber evidence="14">1.4.3.-</ecNumber>
    </recommendedName>
</protein>
<sequence length="620" mass="68559">MTHPLSRLTADEIDAARALLAEHDLLGPGVRVPVLALEEPRRAEVAAHRDGDSVDRRVRAVLLDPATGTSRTVLASLSRAAIDERIEHDPAADGQPPITGEEMEGVDAIVKADPGWREAMARRGIDDVSLVAACPLSAGSFDLPGEKGRRMLRVLSFLQHRPDDSPWAHPVDGVVAYVDLLERTVVELIDTGVVPVPEEEGNFGEGPYRQSRTPLHVTQPEGPSFTVSGDDVVEWEGWRFRVGFDPREGLVLHQLSIMDRPVAHRVSVAEMVVPYADPGPVRFWQNYFDAGEYLLGQQANSLELGCDCVGEIHYFDAVVADPDARPRTIRNAICLHEEDDGVLWKHTDVFTGKQAVRRRRRLVVSFFATIGNYDYGFYWHLHQDGAVELDVRSTGVVFTGAYDERGSRWASQVAPGLGAPYHQHLFCARLDLTVDGAEGRVDELDVRRLPVSAENPYGNAFERSVTRIGSERDGGRMASMKDGRVWRVSSAQRRNRLGEPTAYVLEPEDGPTLLADDSASITARAAFATRHLWVTAYDPARRYPAGELVNQHAGHAGLPEWVAEDRDLDGTEITLWHTFGVTHFPRPEDWPVMPTASCGFRLAPSGFFDRNPTLDVPPGH</sequence>
<comment type="similarity">
    <text evidence="4 14">Belongs to the copper/topaquinone oxidase family.</text>
</comment>
<dbReference type="NCBIfam" id="NF008559">
    <property type="entry name" value="PRK11504.1"/>
    <property type="match status" value="1"/>
</dbReference>
<evidence type="ECO:0000256" key="12">
    <source>
        <dbReference type="PIRSR" id="PIRSR600269-50"/>
    </source>
</evidence>
<dbReference type="GO" id="GO:0009308">
    <property type="term" value="P:amine metabolic process"/>
    <property type="evidence" value="ECO:0007669"/>
    <property type="project" value="UniProtKB-UniRule"/>
</dbReference>
<dbReference type="Gene3D" id="3.10.450.40">
    <property type="match status" value="2"/>
</dbReference>